<dbReference type="Proteomes" id="UP000033572">
    <property type="component" value="Unassembled WGS sequence"/>
</dbReference>
<accession>A0A0F0KA21</accession>
<reference evidence="1 2" key="1">
    <citation type="submission" date="2015-02" db="EMBL/GenBank/DDBJ databases">
        <title>Draft genome sequences of ten Microbacterium spp. with emphasis on heavy metal contaminated environments.</title>
        <authorList>
            <person name="Corretto E."/>
        </authorList>
    </citation>
    <scope>NUCLEOTIDE SEQUENCE [LARGE SCALE GENOMIC DNA]</scope>
    <source>
        <strain evidence="1 2">DSM 12966</strain>
    </source>
</reference>
<protein>
    <submittedName>
        <fullName evidence="1">Uncharacterized protein</fullName>
    </submittedName>
</protein>
<gene>
    <name evidence="1" type="ORF">RN50_02827</name>
</gene>
<name>A0A0F0KA21_9MICO</name>
<dbReference type="AlphaFoldDB" id="A0A0F0KA21"/>
<evidence type="ECO:0000313" key="1">
    <source>
        <dbReference type="EMBL" id="KJL17728.1"/>
    </source>
</evidence>
<keyword evidence="2" id="KW-1185">Reference proteome</keyword>
<organism evidence="1 2">
    <name type="scientific">Microbacterium foliorum</name>
    <dbReference type="NCBI Taxonomy" id="104336"/>
    <lineage>
        <taxon>Bacteria</taxon>
        <taxon>Bacillati</taxon>
        <taxon>Actinomycetota</taxon>
        <taxon>Actinomycetes</taxon>
        <taxon>Micrococcales</taxon>
        <taxon>Microbacteriaceae</taxon>
        <taxon>Microbacterium</taxon>
    </lineage>
</organism>
<dbReference type="EMBL" id="JYIU01000046">
    <property type="protein sequence ID" value="KJL17728.1"/>
    <property type="molecule type" value="Genomic_DNA"/>
</dbReference>
<dbReference type="KEGG" id="mfol:DXT68_08080"/>
<proteinExistence type="predicted"/>
<sequence>MSRSYEWLPDRHIGVAATLAHADETIAQAASILFEYQRQPDGIIRLREVPVVTYSETVVTGLAPIPRKVPLLVADALVSLRNAIEHTIFGEIEHLDGVLDEKTARLVEMPAATSFDDFQEWIKRRQKNGPPSLHRGSELLRRIEGLQPYQRTKDPKDHPMALLASHTNHSKHRAPAITSVRLAAIHREDQSPPSLADVQRLPEVPLQVGDVIARTPRGARIPVALFPTIGINRPGTTRWPVLMKELEDLASWVRTQAVPRLVTGADPPSSVLPARYDIAVGHTDERKALSDGSTFSAAQRHQERLQAASVRQNLVETLAAMDSAPRAKDIAAWLESLEDRDVLKRMDKLRFTSHYDEDFMLSNLDVLEGMRDDARHFADGSAQ</sequence>
<evidence type="ECO:0000313" key="2">
    <source>
        <dbReference type="Proteomes" id="UP000033572"/>
    </source>
</evidence>
<comment type="caution">
    <text evidence="1">The sequence shown here is derived from an EMBL/GenBank/DDBJ whole genome shotgun (WGS) entry which is preliminary data.</text>
</comment>
<dbReference type="PATRIC" id="fig|104336.4.peg.2868"/>